<evidence type="ECO:0000256" key="1">
    <source>
        <dbReference type="ARBA" id="ARBA00010075"/>
    </source>
</evidence>
<reference evidence="6 7" key="1">
    <citation type="submission" date="2020-01" db="EMBL/GenBank/DDBJ databases">
        <title>A novel Bacillus sp. from Pasinler.</title>
        <authorList>
            <person name="Adiguzel A."/>
            <person name="Ay H."/>
            <person name="Baltaci M.O."/>
        </authorList>
    </citation>
    <scope>NUCLEOTIDE SEQUENCE [LARGE SCALE GENOMIC DNA]</scope>
    <source>
        <strain evidence="6 7">P1</strain>
    </source>
</reference>
<dbReference type="Proteomes" id="UP000743899">
    <property type="component" value="Unassembled WGS sequence"/>
</dbReference>
<gene>
    <name evidence="6" type="ORF">GW534_08985</name>
</gene>
<organism evidence="6 7">
    <name type="scientific">Pallidibacillus pasinlerensis</name>
    <dbReference type="NCBI Taxonomy" id="2703818"/>
    <lineage>
        <taxon>Bacteria</taxon>
        <taxon>Bacillati</taxon>
        <taxon>Bacillota</taxon>
        <taxon>Bacilli</taxon>
        <taxon>Bacillales</taxon>
        <taxon>Bacillaceae</taxon>
        <taxon>Pallidibacillus</taxon>
    </lineage>
</organism>
<dbReference type="NCBIfam" id="NF033592">
    <property type="entry name" value="transpos_IS4_1"/>
    <property type="match status" value="1"/>
</dbReference>
<comment type="similarity">
    <text evidence="1">Belongs to the transposase 11 family.</text>
</comment>
<keyword evidence="4" id="KW-0233">DNA recombination</keyword>
<protein>
    <submittedName>
        <fullName evidence="6">IS4 family transposase</fullName>
    </submittedName>
</protein>
<dbReference type="SUPFAM" id="SSF53098">
    <property type="entry name" value="Ribonuclease H-like"/>
    <property type="match status" value="1"/>
</dbReference>
<accession>A0ABX0A741</accession>
<evidence type="ECO:0000256" key="2">
    <source>
        <dbReference type="ARBA" id="ARBA00022578"/>
    </source>
</evidence>
<dbReference type="InterPro" id="IPR047952">
    <property type="entry name" value="Transpos_IS4"/>
</dbReference>
<dbReference type="Pfam" id="PF01609">
    <property type="entry name" value="DDE_Tnp_1"/>
    <property type="match status" value="1"/>
</dbReference>
<proteinExistence type="inferred from homology"/>
<dbReference type="RefSeq" id="WP_161920693.1">
    <property type="nucleotide sequence ID" value="NZ_JAACYS010000036.1"/>
</dbReference>
<comment type="caution">
    <text evidence="6">The sequence shown here is derived from an EMBL/GenBank/DDBJ whole genome shotgun (WGS) entry which is preliminary data.</text>
</comment>
<dbReference type="EMBL" id="JAACYS010000036">
    <property type="protein sequence ID" value="NCU17864.1"/>
    <property type="molecule type" value="Genomic_DNA"/>
</dbReference>
<dbReference type="InterPro" id="IPR002559">
    <property type="entry name" value="Transposase_11"/>
</dbReference>
<keyword evidence="2" id="KW-0815">Transposition</keyword>
<feature type="non-terminal residue" evidence="6">
    <location>
        <position position="1"/>
    </location>
</feature>
<dbReference type="InterPro" id="IPR012337">
    <property type="entry name" value="RNaseH-like_sf"/>
</dbReference>
<evidence type="ECO:0000259" key="5">
    <source>
        <dbReference type="Pfam" id="PF01609"/>
    </source>
</evidence>
<feature type="domain" description="Transposase IS4-like" evidence="5">
    <location>
        <begin position="3"/>
        <end position="207"/>
    </location>
</feature>
<evidence type="ECO:0000313" key="7">
    <source>
        <dbReference type="Proteomes" id="UP000743899"/>
    </source>
</evidence>
<name>A0ABX0A741_9BACI</name>
<keyword evidence="3" id="KW-0238">DNA-binding</keyword>
<dbReference type="PANTHER" id="PTHR33258">
    <property type="entry name" value="TRANSPOSASE INSL FOR INSERTION SEQUENCE ELEMENT IS186A-RELATED"/>
    <property type="match status" value="1"/>
</dbReference>
<evidence type="ECO:0000256" key="4">
    <source>
        <dbReference type="ARBA" id="ARBA00023172"/>
    </source>
</evidence>
<evidence type="ECO:0000256" key="3">
    <source>
        <dbReference type="ARBA" id="ARBA00023125"/>
    </source>
</evidence>
<sequence length="297" mass="35082">TFLHLLVQEGIASDSQYAKVIKDDIKPGDLCLRDLGYFSTENLIDIDKQGGYFLSRMKNNMKLYQQNQDGKWEKIDLIMISEKLKRGEVLELDNIKVGRWVKNPLITRVIFTKLTEEQEAKRQIHIDKKRRKGKKPLSAQKNISINIFLTNIPQNMVKKEDVFSIYSLRWQIEILFKTWKSLFGIHEVKNIKKERFECHLYGTLIQLLLCSTLAFQCRRMLYMKHQMETSEYKSISIVKEFLPLFKEIIFNRGIIIKMCKLIYHSIKLNGKKCRRQQNSTVFDILETAYKNYIAKAS</sequence>
<dbReference type="PANTHER" id="PTHR33258:SF1">
    <property type="entry name" value="TRANSPOSASE INSL FOR INSERTION SEQUENCE ELEMENT IS186A-RELATED"/>
    <property type="match status" value="1"/>
</dbReference>
<keyword evidence="7" id="KW-1185">Reference proteome</keyword>
<evidence type="ECO:0000313" key="6">
    <source>
        <dbReference type="EMBL" id="NCU17864.1"/>
    </source>
</evidence>
<dbReference type="Gene3D" id="3.90.350.10">
    <property type="entry name" value="Transposase Inhibitor Protein From Tn5, Chain A, domain 1"/>
    <property type="match status" value="1"/>
</dbReference>